<name>A0A5K3ESB8_MESCO</name>
<dbReference type="PROSITE" id="PS00237">
    <property type="entry name" value="G_PROTEIN_RECEP_F1_1"/>
    <property type="match status" value="1"/>
</dbReference>
<feature type="region of interest" description="Disordered" evidence="11">
    <location>
        <begin position="336"/>
        <end position="389"/>
    </location>
</feature>
<dbReference type="GO" id="GO:0043410">
    <property type="term" value="P:positive regulation of MAPK cascade"/>
    <property type="evidence" value="ECO:0007669"/>
    <property type="project" value="TreeGrafter"/>
</dbReference>
<evidence type="ECO:0000256" key="9">
    <source>
        <dbReference type="ARBA" id="ARBA00023224"/>
    </source>
</evidence>
<keyword evidence="6 12" id="KW-0472">Membrane</keyword>
<sequence>MDTNDSSSVYEISQFNSNSSGSIPLAVTFSAITAFTALGNLLVIFAVLLVHKLRCPSNFLIVSLAASDLLVSIMVMPFGTYLEYRQYWGLGEVACDIYIVFDVLLCTASILNLCAISIDRYLSVTRPFDYVNKRTPKRMLVMIVIAWVTSALISIPPTFGFKDKFVPGKCAYSKNFIYQIYACFGAFYIPLFVMLTLYGRIVVLARRIVKSDRSRLTSSAGDERQNPTQNHVLPQESDENICTKNSGSSISLYKKISCFSKKHRGSVTSIEKSPGNNLYTSVSQSHSNNVAPVVNIIDAQDKPEQGSPALPEGRYSSAPIHHFSRLPPFQARQHNVPMDELDNGSGHFLSADNFPASSSHPPQSPLTRQHRRSLHPGGSNARIRLPSPRDRASSVSIAHIQTNDAKSSLPFFSKQRLSIALHLRRSAVRRSNETKAIRTLGVIMGVFCICWLPFFIVALGRPLYNHIHKTEKDIDPRLSSFFLWLGYVNSTLNPLIYAIFNRDFRRPFWELLRCHCLDINTRLRERRYRQEFRQPPVSLPTMTGGEATFPRRGCDSAHLVEQRRTSALID</sequence>
<keyword evidence="3 10" id="KW-0812">Transmembrane</keyword>
<keyword evidence="5 10" id="KW-0297">G-protein coupled receptor</keyword>
<keyword evidence="7" id="KW-1015">Disulfide bond</keyword>
<feature type="transmembrane region" description="Helical" evidence="12">
    <location>
        <begin position="57"/>
        <end position="77"/>
    </location>
</feature>
<dbReference type="PROSITE" id="PS50262">
    <property type="entry name" value="G_PROTEIN_RECEP_F1_2"/>
    <property type="match status" value="1"/>
</dbReference>
<dbReference type="Gene3D" id="1.20.1070.10">
    <property type="entry name" value="Rhodopsin 7-helix transmembrane proteins"/>
    <property type="match status" value="2"/>
</dbReference>
<evidence type="ECO:0000256" key="7">
    <source>
        <dbReference type="ARBA" id="ARBA00023157"/>
    </source>
</evidence>
<evidence type="ECO:0000256" key="2">
    <source>
        <dbReference type="ARBA" id="ARBA00022475"/>
    </source>
</evidence>
<feature type="domain" description="G-protein coupled receptors family 1 profile" evidence="13">
    <location>
        <begin position="39"/>
        <end position="497"/>
    </location>
</feature>
<accession>A0A5K3ESB8</accession>
<feature type="region of interest" description="Disordered" evidence="11">
    <location>
        <begin position="215"/>
        <end position="241"/>
    </location>
</feature>
<feature type="transmembrane region" description="Helical" evidence="12">
    <location>
        <begin position="23"/>
        <end position="50"/>
    </location>
</feature>
<reference evidence="14" key="1">
    <citation type="submission" date="2019-11" db="UniProtKB">
        <authorList>
            <consortium name="WormBaseParasite"/>
        </authorList>
    </citation>
    <scope>IDENTIFICATION</scope>
</reference>
<dbReference type="PRINTS" id="PR00237">
    <property type="entry name" value="GPCRRHODOPSN"/>
</dbReference>
<dbReference type="WBParaSite" id="MCU_002667-RA">
    <property type="protein sequence ID" value="MCU_002667-RA"/>
    <property type="gene ID" value="MCU_002667"/>
</dbReference>
<evidence type="ECO:0000256" key="3">
    <source>
        <dbReference type="ARBA" id="ARBA00022692"/>
    </source>
</evidence>
<evidence type="ECO:0000259" key="13">
    <source>
        <dbReference type="PROSITE" id="PS50262"/>
    </source>
</evidence>
<dbReference type="GO" id="GO:0005886">
    <property type="term" value="C:plasma membrane"/>
    <property type="evidence" value="ECO:0007669"/>
    <property type="project" value="UniProtKB-SubCell"/>
</dbReference>
<keyword evidence="8 10" id="KW-0675">Receptor</keyword>
<protein>
    <submittedName>
        <fullName evidence="14">G_PROTEIN_RECEP_F1_2 domain-containing protein</fullName>
    </submittedName>
</protein>
<feature type="compositionally biased region" description="Polar residues" evidence="11">
    <location>
        <begin position="355"/>
        <end position="367"/>
    </location>
</feature>
<feature type="transmembrane region" description="Helical" evidence="12">
    <location>
        <begin position="439"/>
        <end position="461"/>
    </location>
</feature>
<evidence type="ECO:0000256" key="4">
    <source>
        <dbReference type="ARBA" id="ARBA00022989"/>
    </source>
</evidence>
<feature type="transmembrane region" description="Helical" evidence="12">
    <location>
        <begin position="481"/>
        <end position="500"/>
    </location>
</feature>
<dbReference type="PANTHER" id="PTHR24248:SF199">
    <property type="entry name" value="IP13425P-RELATED"/>
    <property type="match status" value="1"/>
</dbReference>
<dbReference type="SMART" id="SM01381">
    <property type="entry name" value="7TM_GPCR_Srsx"/>
    <property type="match status" value="1"/>
</dbReference>
<dbReference type="CDD" id="cd15329">
    <property type="entry name" value="7tmA_5-HT7"/>
    <property type="match status" value="1"/>
</dbReference>
<evidence type="ECO:0000256" key="6">
    <source>
        <dbReference type="ARBA" id="ARBA00023136"/>
    </source>
</evidence>
<feature type="transmembrane region" description="Helical" evidence="12">
    <location>
        <begin position="97"/>
        <end position="118"/>
    </location>
</feature>
<evidence type="ECO:0000256" key="1">
    <source>
        <dbReference type="ARBA" id="ARBA00004651"/>
    </source>
</evidence>
<keyword evidence="4 12" id="KW-1133">Transmembrane helix</keyword>
<dbReference type="GO" id="GO:0004993">
    <property type="term" value="F:G protein-coupled serotonin receptor activity"/>
    <property type="evidence" value="ECO:0007669"/>
    <property type="project" value="UniProtKB-ARBA"/>
</dbReference>
<feature type="region of interest" description="Disordered" evidence="11">
    <location>
        <begin position="301"/>
        <end position="320"/>
    </location>
</feature>
<comment type="similarity">
    <text evidence="10">Belongs to the G-protein coupled receptor 1 family.</text>
</comment>
<evidence type="ECO:0000256" key="12">
    <source>
        <dbReference type="SAM" id="Phobius"/>
    </source>
</evidence>
<dbReference type="PANTHER" id="PTHR24248">
    <property type="entry name" value="ADRENERGIC RECEPTOR-RELATED G-PROTEIN COUPLED RECEPTOR"/>
    <property type="match status" value="1"/>
</dbReference>
<feature type="transmembrane region" description="Helical" evidence="12">
    <location>
        <begin position="176"/>
        <end position="198"/>
    </location>
</feature>
<comment type="subcellular location">
    <subcellularLocation>
        <location evidence="1">Cell membrane</location>
        <topology evidence="1">Multi-pass membrane protein</topology>
    </subcellularLocation>
</comment>
<feature type="transmembrane region" description="Helical" evidence="12">
    <location>
        <begin position="139"/>
        <end position="156"/>
    </location>
</feature>
<organism evidence="14">
    <name type="scientific">Mesocestoides corti</name>
    <name type="common">Flatworm</name>
    <dbReference type="NCBI Taxonomy" id="53468"/>
    <lineage>
        <taxon>Eukaryota</taxon>
        <taxon>Metazoa</taxon>
        <taxon>Spiralia</taxon>
        <taxon>Lophotrochozoa</taxon>
        <taxon>Platyhelminthes</taxon>
        <taxon>Cestoda</taxon>
        <taxon>Eucestoda</taxon>
        <taxon>Cyclophyllidea</taxon>
        <taxon>Mesocestoididae</taxon>
        <taxon>Mesocestoides</taxon>
    </lineage>
</organism>
<evidence type="ECO:0000256" key="10">
    <source>
        <dbReference type="RuleBase" id="RU000688"/>
    </source>
</evidence>
<evidence type="ECO:0000256" key="5">
    <source>
        <dbReference type="ARBA" id="ARBA00023040"/>
    </source>
</evidence>
<dbReference type="GO" id="GO:0071880">
    <property type="term" value="P:adenylate cyclase-activating adrenergic receptor signaling pathway"/>
    <property type="evidence" value="ECO:0007669"/>
    <property type="project" value="TreeGrafter"/>
</dbReference>
<feature type="compositionally biased region" description="Basic and acidic residues" evidence="11">
    <location>
        <begin position="215"/>
        <end position="225"/>
    </location>
</feature>
<dbReference type="AlphaFoldDB" id="A0A5K3ESB8"/>
<evidence type="ECO:0000256" key="8">
    <source>
        <dbReference type="ARBA" id="ARBA00023170"/>
    </source>
</evidence>
<keyword evidence="2" id="KW-1003">Cell membrane</keyword>
<dbReference type="InterPro" id="IPR017452">
    <property type="entry name" value="GPCR_Rhodpsn_7TM"/>
</dbReference>
<proteinExistence type="inferred from homology"/>
<evidence type="ECO:0000313" key="14">
    <source>
        <dbReference type="WBParaSite" id="MCU_002667-RA"/>
    </source>
</evidence>
<dbReference type="InterPro" id="IPR000276">
    <property type="entry name" value="GPCR_Rhodpsn"/>
</dbReference>
<dbReference type="Pfam" id="PF00001">
    <property type="entry name" value="7tm_1"/>
    <property type="match status" value="1"/>
</dbReference>
<dbReference type="SUPFAM" id="SSF81321">
    <property type="entry name" value="Family A G protein-coupled receptor-like"/>
    <property type="match status" value="1"/>
</dbReference>
<evidence type="ECO:0000256" key="11">
    <source>
        <dbReference type="SAM" id="MobiDB-lite"/>
    </source>
</evidence>
<keyword evidence="9 10" id="KW-0807">Transducer</keyword>